<evidence type="ECO:0000256" key="1">
    <source>
        <dbReference type="SAM" id="MobiDB-lite"/>
    </source>
</evidence>
<sequence length="186" mass="20299">MRQQFKKIVTPVELRKPFLTAGVTTPVKKTTVYRRITTPNSGTSSIINTPAARTPRATTPTAVGGHKRGQGASPEVKAPLKSASCCSTPENWIVSLPRRQAVNPELTEGKLKKTPPKLGVAKNTTFTPPATTPTSVSYGRKKAPLERTSSSAQYDAKMPYETKGSMMSHTIRPYDVKQKSEKKFLV</sequence>
<dbReference type="AlphaFoldDB" id="E9G9K1"/>
<organism evidence="2 3">
    <name type="scientific">Daphnia pulex</name>
    <name type="common">Water flea</name>
    <dbReference type="NCBI Taxonomy" id="6669"/>
    <lineage>
        <taxon>Eukaryota</taxon>
        <taxon>Metazoa</taxon>
        <taxon>Ecdysozoa</taxon>
        <taxon>Arthropoda</taxon>
        <taxon>Crustacea</taxon>
        <taxon>Branchiopoda</taxon>
        <taxon>Diplostraca</taxon>
        <taxon>Cladocera</taxon>
        <taxon>Anomopoda</taxon>
        <taxon>Daphniidae</taxon>
        <taxon>Daphnia</taxon>
    </lineage>
</organism>
<feature type="compositionally biased region" description="Low complexity" evidence="1">
    <location>
        <begin position="124"/>
        <end position="134"/>
    </location>
</feature>
<feature type="region of interest" description="Disordered" evidence="1">
    <location>
        <begin position="109"/>
        <end position="161"/>
    </location>
</feature>
<protein>
    <submittedName>
        <fullName evidence="2">Uncharacterized protein</fullName>
    </submittedName>
</protein>
<proteinExistence type="predicted"/>
<reference evidence="2 3" key="1">
    <citation type="journal article" date="2011" name="Science">
        <title>The ecoresponsive genome of Daphnia pulex.</title>
        <authorList>
            <person name="Colbourne J.K."/>
            <person name="Pfrender M.E."/>
            <person name="Gilbert D."/>
            <person name="Thomas W.K."/>
            <person name="Tucker A."/>
            <person name="Oakley T.H."/>
            <person name="Tokishita S."/>
            <person name="Aerts A."/>
            <person name="Arnold G.J."/>
            <person name="Basu M.K."/>
            <person name="Bauer D.J."/>
            <person name="Caceres C.E."/>
            <person name="Carmel L."/>
            <person name="Casola C."/>
            <person name="Choi J.H."/>
            <person name="Detter J.C."/>
            <person name="Dong Q."/>
            <person name="Dusheyko S."/>
            <person name="Eads B.D."/>
            <person name="Frohlich T."/>
            <person name="Geiler-Samerotte K.A."/>
            <person name="Gerlach D."/>
            <person name="Hatcher P."/>
            <person name="Jogdeo S."/>
            <person name="Krijgsveld J."/>
            <person name="Kriventseva E.V."/>
            <person name="Kultz D."/>
            <person name="Laforsch C."/>
            <person name="Lindquist E."/>
            <person name="Lopez J."/>
            <person name="Manak J.R."/>
            <person name="Muller J."/>
            <person name="Pangilinan J."/>
            <person name="Patwardhan R.P."/>
            <person name="Pitluck S."/>
            <person name="Pritham E.J."/>
            <person name="Rechtsteiner A."/>
            <person name="Rho M."/>
            <person name="Rogozin I.B."/>
            <person name="Sakarya O."/>
            <person name="Salamov A."/>
            <person name="Schaack S."/>
            <person name="Shapiro H."/>
            <person name="Shiga Y."/>
            <person name="Skalitzky C."/>
            <person name="Smith Z."/>
            <person name="Souvorov A."/>
            <person name="Sung W."/>
            <person name="Tang Z."/>
            <person name="Tsuchiya D."/>
            <person name="Tu H."/>
            <person name="Vos H."/>
            <person name="Wang M."/>
            <person name="Wolf Y.I."/>
            <person name="Yamagata H."/>
            <person name="Yamada T."/>
            <person name="Ye Y."/>
            <person name="Shaw J.R."/>
            <person name="Andrews J."/>
            <person name="Crease T.J."/>
            <person name="Tang H."/>
            <person name="Lucas S.M."/>
            <person name="Robertson H.M."/>
            <person name="Bork P."/>
            <person name="Koonin E.V."/>
            <person name="Zdobnov E.M."/>
            <person name="Grigoriev I.V."/>
            <person name="Lynch M."/>
            <person name="Boore J.L."/>
        </authorList>
    </citation>
    <scope>NUCLEOTIDE SEQUENCE [LARGE SCALE GENOMIC DNA]</scope>
</reference>
<evidence type="ECO:0000313" key="3">
    <source>
        <dbReference type="Proteomes" id="UP000000305"/>
    </source>
</evidence>
<dbReference type="InParanoid" id="E9G9K1"/>
<feature type="region of interest" description="Disordered" evidence="1">
    <location>
        <begin position="41"/>
        <end position="76"/>
    </location>
</feature>
<name>E9G9K1_DAPPU</name>
<accession>E9G9K1</accession>
<dbReference type="HOGENOM" id="CLU_1455831_0_0_1"/>
<gene>
    <name evidence="2" type="ORF">DAPPUDRAFT_100157</name>
</gene>
<evidence type="ECO:0000313" key="2">
    <source>
        <dbReference type="EMBL" id="EFX83865.1"/>
    </source>
</evidence>
<dbReference type="Proteomes" id="UP000000305">
    <property type="component" value="Unassembled WGS sequence"/>
</dbReference>
<feature type="compositionally biased region" description="Low complexity" evidence="1">
    <location>
        <begin position="49"/>
        <end position="62"/>
    </location>
</feature>
<keyword evidence="3" id="KW-1185">Reference proteome</keyword>
<dbReference type="EMBL" id="GL732536">
    <property type="protein sequence ID" value="EFX83865.1"/>
    <property type="molecule type" value="Genomic_DNA"/>
</dbReference>
<dbReference type="KEGG" id="dpx:DAPPUDRAFT_100157"/>